<comment type="caution">
    <text evidence="1">The sequence shown here is derived from an EMBL/GenBank/DDBJ whole genome shotgun (WGS) entry which is preliminary data.</text>
</comment>
<organism evidence="1 2">
    <name type="scientific">Gossypium arboreum</name>
    <name type="common">Tree cotton</name>
    <name type="synonym">Gossypium nanking</name>
    <dbReference type="NCBI Taxonomy" id="29729"/>
    <lineage>
        <taxon>Eukaryota</taxon>
        <taxon>Viridiplantae</taxon>
        <taxon>Streptophyta</taxon>
        <taxon>Embryophyta</taxon>
        <taxon>Tracheophyta</taxon>
        <taxon>Spermatophyta</taxon>
        <taxon>Magnoliopsida</taxon>
        <taxon>eudicotyledons</taxon>
        <taxon>Gunneridae</taxon>
        <taxon>Pentapetalae</taxon>
        <taxon>rosids</taxon>
        <taxon>malvids</taxon>
        <taxon>Malvales</taxon>
        <taxon>Malvaceae</taxon>
        <taxon>Malvoideae</taxon>
        <taxon>Gossypium</taxon>
    </lineage>
</organism>
<dbReference type="EMBL" id="JARKNE010000011">
    <property type="protein sequence ID" value="KAK5784038.1"/>
    <property type="molecule type" value="Genomic_DNA"/>
</dbReference>
<protein>
    <recommendedName>
        <fullName evidence="3">RNase H type-1 domain-containing protein</fullName>
    </recommendedName>
</protein>
<evidence type="ECO:0008006" key="3">
    <source>
        <dbReference type="Google" id="ProtNLM"/>
    </source>
</evidence>
<keyword evidence="2" id="KW-1185">Reference proteome</keyword>
<evidence type="ECO:0000313" key="2">
    <source>
        <dbReference type="Proteomes" id="UP001358586"/>
    </source>
</evidence>
<proteinExistence type="predicted"/>
<accession>A0ABR0N0H0</accession>
<gene>
    <name evidence="1" type="ORF">PVK06_038556</name>
</gene>
<evidence type="ECO:0000313" key="1">
    <source>
        <dbReference type="EMBL" id="KAK5784038.1"/>
    </source>
</evidence>
<sequence length="145" mass="16047">MPAVAGGIYLCATASVAKTTVGTGIRAWRSIPWNPPPTEWLKTMALWRALDGVDQAWEMGYRRIMLELDSSIAVNAINSMIIGSSEIRSLDIFRSYWAENGSIVFVSLAKTSVTAYPITLWSQRVLSSETDFDCAKSSVSFLEKF</sequence>
<name>A0ABR0N0H0_GOSAR</name>
<dbReference type="Proteomes" id="UP001358586">
    <property type="component" value="Chromosome 11"/>
</dbReference>
<reference evidence="1 2" key="1">
    <citation type="submission" date="2023-03" db="EMBL/GenBank/DDBJ databases">
        <title>WGS of Gossypium arboreum.</title>
        <authorList>
            <person name="Yu D."/>
        </authorList>
    </citation>
    <scope>NUCLEOTIDE SEQUENCE [LARGE SCALE GENOMIC DNA]</scope>
    <source>
        <tissue evidence="1">Leaf</tissue>
    </source>
</reference>